<feature type="transmembrane region" description="Helical" evidence="1">
    <location>
        <begin position="50"/>
        <end position="74"/>
    </location>
</feature>
<reference evidence="2" key="1">
    <citation type="submission" date="2023-06" db="EMBL/GenBank/DDBJ databases">
        <title>Genome-scale phylogeny and comparative genomics of the fungal order Sordariales.</title>
        <authorList>
            <consortium name="Lawrence Berkeley National Laboratory"/>
            <person name="Hensen N."/>
            <person name="Bonometti L."/>
            <person name="Westerberg I."/>
            <person name="Brannstrom I.O."/>
            <person name="Guillou S."/>
            <person name="Cros-Aarteil S."/>
            <person name="Calhoun S."/>
            <person name="Haridas S."/>
            <person name="Kuo A."/>
            <person name="Mondo S."/>
            <person name="Pangilinan J."/>
            <person name="Riley R."/>
            <person name="Labutti K."/>
            <person name="Andreopoulos B."/>
            <person name="Lipzen A."/>
            <person name="Chen C."/>
            <person name="Yanf M."/>
            <person name="Daum C."/>
            <person name="Ng V."/>
            <person name="Clum A."/>
            <person name="Steindorff A."/>
            <person name="Ohm R."/>
            <person name="Martin F."/>
            <person name="Silar P."/>
            <person name="Natvig D."/>
            <person name="Lalanne C."/>
            <person name="Gautier V."/>
            <person name="Ament-Velasquez S.L."/>
            <person name="Kruys A."/>
            <person name="Hutchinson M.I."/>
            <person name="Powell A.J."/>
            <person name="Barry K."/>
            <person name="Miller A.N."/>
            <person name="Grigoriev I.V."/>
            <person name="Debuchy R."/>
            <person name="Gladieux P."/>
            <person name="Thoren M.H."/>
            <person name="Johannesson H."/>
        </authorList>
    </citation>
    <scope>NUCLEOTIDE SEQUENCE</scope>
    <source>
        <strain evidence="2">PSN4</strain>
    </source>
</reference>
<dbReference type="AlphaFoldDB" id="A0AAJ0BNF7"/>
<accession>A0AAJ0BNF7</accession>
<keyword evidence="1" id="KW-1133">Transmembrane helix</keyword>
<feature type="transmembrane region" description="Helical" evidence="1">
    <location>
        <begin position="12"/>
        <end position="38"/>
    </location>
</feature>
<evidence type="ECO:0000256" key="1">
    <source>
        <dbReference type="SAM" id="Phobius"/>
    </source>
</evidence>
<protein>
    <submittedName>
        <fullName evidence="2">Uncharacterized protein</fullName>
    </submittedName>
</protein>
<comment type="caution">
    <text evidence="2">The sequence shown here is derived from an EMBL/GenBank/DDBJ whole genome shotgun (WGS) entry which is preliminary data.</text>
</comment>
<feature type="non-terminal residue" evidence="2">
    <location>
        <position position="83"/>
    </location>
</feature>
<name>A0AAJ0BNF7_9PEZI</name>
<evidence type="ECO:0000313" key="3">
    <source>
        <dbReference type="Proteomes" id="UP001239445"/>
    </source>
</evidence>
<organism evidence="2 3">
    <name type="scientific">Echria macrotheca</name>
    <dbReference type="NCBI Taxonomy" id="438768"/>
    <lineage>
        <taxon>Eukaryota</taxon>
        <taxon>Fungi</taxon>
        <taxon>Dikarya</taxon>
        <taxon>Ascomycota</taxon>
        <taxon>Pezizomycotina</taxon>
        <taxon>Sordariomycetes</taxon>
        <taxon>Sordariomycetidae</taxon>
        <taxon>Sordariales</taxon>
        <taxon>Schizotheciaceae</taxon>
        <taxon>Echria</taxon>
    </lineage>
</organism>
<keyword evidence="3" id="KW-1185">Reference proteome</keyword>
<proteinExistence type="predicted"/>
<gene>
    <name evidence="2" type="ORF">QBC47DRAFT_408336</name>
</gene>
<keyword evidence="1" id="KW-0472">Membrane</keyword>
<dbReference type="Proteomes" id="UP001239445">
    <property type="component" value="Unassembled WGS sequence"/>
</dbReference>
<dbReference type="EMBL" id="MU839827">
    <property type="protein sequence ID" value="KAK1760249.1"/>
    <property type="molecule type" value="Genomic_DNA"/>
</dbReference>
<keyword evidence="1" id="KW-0812">Transmembrane</keyword>
<sequence length="83" mass="9091">MAPPDNVDEPWVYYLRIALAFVAGVAYLAIAVCVGSGLFSSRGLPGYWRIWPICFIVGLLWPVAGLGVVVYFIVYPLVDVGRT</sequence>
<evidence type="ECO:0000313" key="2">
    <source>
        <dbReference type="EMBL" id="KAK1760249.1"/>
    </source>
</evidence>